<organism evidence="1 2">
    <name type="scientific">Papaver somniferum</name>
    <name type="common">Opium poppy</name>
    <dbReference type="NCBI Taxonomy" id="3469"/>
    <lineage>
        <taxon>Eukaryota</taxon>
        <taxon>Viridiplantae</taxon>
        <taxon>Streptophyta</taxon>
        <taxon>Embryophyta</taxon>
        <taxon>Tracheophyta</taxon>
        <taxon>Spermatophyta</taxon>
        <taxon>Magnoliopsida</taxon>
        <taxon>Ranunculales</taxon>
        <taxon>Papaveraceae</taxon>
        <taxon>Papaveroideae</taxon>
        <taxon>Papaver</taxon>
    </lineage>
</organism>
<protein>
    <submittedName>
        <fullName evidence="1">Uncharacterized protein</fullName>
    </submittedName>
</protein>
<proteinExistence type="predicted"/>
<dbReference type="Proteomes" id="UP000316621">
    <property type="component" value="Chromosome 2"/>
</dbReference>
<accession>A0A4Y7IWN7</accession>
<reference evidence="1 2" key="1">
    <citation type="journal article" date="2018" name="Science">
        <title>The opium poppy genome and morphinan production.</title>
        <authorList>
            <person name="Guo L."/>
            <person name="Winzer T."/>
            <person name="Yang X."/>
            <person name="Li Y."/>
            <person name="Ning Z."/>
            <person name="He Z."/>
            <person name="Teodor R."/>
            <person name="Lu Y."/>
            <person name="Bowser T.A."/>
            <person name="Graham I.A."/>
            <person name="Ye K."/>
        </authorList>
    </citation>
    <scope>NUCLEOTIDE SEQUENCE [LARGE SCALE GENOMIC DNA]</scope>
    <source>
        <strain evidence="2">cv. HN1</strain>
        <tissue evidence="1">Leaves</tissue>
    </source>
</reference>
<keyword evidence="2" id="KW-1185">Reference proteome</keyword>
<gene>
    <name evidence="1" type="ORF">C5167_020546</name>
</gene>
<evidence type="ECO:0000313" key="1">
    <source>
        <dbReference type="EMBL" id="RZC52122.1"/>
    </source>
</evidence>
<dbReference type="AlphaFoldDB" id="A0A4Y7IWN7"/>
<dbReference type="Gramene" id="RZC52122">
    <property type="protein sequence ID" value="RZC52122"/>
    <property type="gene ID" value="C5167_020546"/>
</dbReference>
<name>A0A4Y7IWN7_PAPSO</name>
<evidence type="ECO:0000313" key="2">
    <source>
        <dbReference type="Proteomes" id="UP000316621"/>
    </source>
</evidence>
<dbReference type="EMBL" id="CM010716">
    <property type="protein sequence ID" value="RZC52122.1"/>
    <property type="molecule type" value="Genomic_DNA"/>
</dbReference>
<sequence>MKPKSVYIAFPTGCSLNWFASNWTPTVRWMSMRRCRQDELCRSVFLLMETIRESVLLLVEIQMKKEVKDGFFFSGFWDTTGSSYFTFCSALLVYATVESGRIQRCQSSRFAHRGEIISGVLSWISSGEVNSALPSHFSIMHFHSIMN</sequence>